<sequence>MTGLPFPDIDPVAIAIGPIAIRWYALAYIAGLLLGWRYVVALARRHPLGLDERAIDDLLVWVTFGVILGGRFGYVLFYRPDYYIDHLLEIPMVWKGGMSFHGGLLGVAVSMYLFARAKGVAPLTVGDLVAAAAPIGLFFGRIANFINGELWGRPTDLPWGIIFPMGGPEPRHPSQIYEALLEGALLFAVLWVIARKPSTWARPGLLAGIFLIGYAITRSIAELFRMPDAFLGFLAAGLTMGQLLSLPMFLIGVYLVLQARGRDTGAGTGRRAG</sequence>
<evidence type="ECO:0000256" key="3">
    <source>
        <dbReference type="ARBA" id="ARBA00022679"/>
    </source>
</evidence>
<keyword evidence="5 7" id="KW-1133">Transmembrane helix</keyword>
<keyword evidence="3 7" id="KW-0808">Transferase</keyword>
<evidence type="ECO:0000256" key="4">
    <source>
        <dbReference type="ARBA" id="ARBA00022692"/>
    </source>
</evidence>
<dbReference type="Proteomes" id="UP001413721">
    <property type="component" value="Unassembled WGS sequence"/>
</dbReference>
<dbReference type="PANTHER" id="PTHR30589:SF0">
    <property type="entry name" value="PHOSPHATIDYLGLYCEROL--PROLIPOPROTEIN DIACYLGLYCERYL TRANSFERASE"/>
    <property type="match status" value="1"/>
</dbReference>
<dbReference type="RefSeq" id="WP_345933852.1">
    <property type="nucleotide sequence ID" value="NZ_JBBKTV010000006.1"/>
</dbReference>
<feature type="transmembrane region" description="Helical" evidence="7">
    <location>
        <begin position="98"/>
        <end position="115"/>
    </location>
</feature>
<comment type="caution">
    <text evidence="8">The sequence shown here is derived from an EMBL/GenBank/DDBJ whole genome shotgun (WGS) entry which is preliminary data.</text>
</comment>
<organism evidence="8 9">
    <name type="scientific">Tistrella arctica</name>
    <dbReference type="NCBI Taxonomy" id="3133430"/>
    <lineage>
        <taxon>Bacteria</taxon>
        <taxon>Pseudomonadati</taxon>
        <taxon>Pseudomonadota</taxon>
        <taxon>Alphaproteobacteria</taxon>
        <taxon>Geminicoccales</taxon>
        <taxon>Geminicoccaceae</taxon>
        <taxon>Tistrella</taxon>
    </lineage>
</organism>
<dbReference type="PANTHER" id="PTHR30589">
    <property type="entry name" value="PROLIPOPROTEIN DIACYLGLYCERYL TRANSFERASE"/>
    <property type="match status" value="1"/>
</dbReference>
<feature type="transmembrane region" description="Helical" evidence="7">
    <location>
        <begin position="58"/>
        <end position="78"/>
    </location>
</feature>
<feature type="transmembrane region" description="Helical" evidence="7">
    <location>
        <begin position="230"/>
        <end position="257"/>
    </location>
</feature>
<comment type="function">
    <text evidence="7">Catalyzes the transfer of the diacylglyceryl group from phosphatidylglycerol to the sulfhydryl group of the N-terminal cysteine of a prolipoprotein, the first step in the formation of mature lipoproteins.</text>
</comment>
<reference evidence="8 9" key="1">
    <citation type="submission" date="2024-03" db="EMBL/GenBank/DDBJ databases">
        <title>High-quality draft genome sequencing of Tistrella sp. BH-R2-4.</title>
        <authorList>
            <person name="Dong C."/>
        </authorList>
    </citation>
    <scope>NUCLEOTIDE SEQUENCE [LARGE SCALE GENOMIC DNA]</scope>
    <source>
        <strain evidence="8 9">BH-R2-4</strain>
    </source>
</reference>
<comment type="subcellular location">
    <subcellularLocation>
        <location evidence="7">Cell membrane</location>
        <topology evidence="7">Multi-pass membrane protein</topology>
    </subcellularLocation>
</comment>
<evidence type="ECO:0000256" key="1">
    <source>
        <dbReference type="ARBA" id="ARBA00007150"/>
    </source>
</evidence>
<dbReference type="InterPro" id="IPR001640">
    <property type="entry name" value="Lgt"/>
</dbReference>
<evidence type="ECO:0000256" key="7">
    <source>
        <dbReference type="HAMAP-Rule" id="MF_01147"/>
    </source>
</evidence>
<evidence type="ECO:0000256" key="6">
    <source>
        <dbReference type="ARBA" id="ARBA00023136"/>
    </source>
</evidence>
<dbReference type="EMBL" id="JBBKTW010000004">
    <property type="protein sequence ID" value="MEN2989117.1"/>
    <property type="molecule type" value="Genomic_DNA"/>
</dbReference>
<dbReference type="NCBIfam" id="TIGR00544">
    <property type="entry name" value="lgt"/>
    <property type="match status" value="1"/>
</dbReference>
<comment type="catalytic activity">
    <reaction evidence="7">
        <text>L-cysteinyl-[prolipoprotein] + a 1,2-diacyl-sn-glycero-3-phospho-(1'-sn-glycerol) = an S-1,2-diacyl-sn-glyceryl-L-cysteinyl-[prolipoprotein] + sn-glycerol 1-phosphate + H(+)</text>
        <dbReference type="Rhea" id="RHEA:56712"/>
        <dbReference type="Rhea" id="RHEA-COMP:14679"/>
        <dbReference type="Rhea" id="RHEA-COMP:14680"/>
        <dbReference type="ChEBI" id="CHEBI:15378"/>
        <dbReference type="ChEBI" id="CHEBI:29950"/>
        <dbReference type="ChEBI" id="CHEBI:57685"/>
        <dbReference type="ChEBI" id="CHEBI:64716"/>
        <dbReference type="ChEBI" id="CHEBI:140658"/>
        <dbReference type="EC" id="2.5.1.145"/>
    </reaction>
</comment>
<feature type="transmembrane region" description="Helical" evidence="7">
    <location>
        <begin position="127"/>
        <end position="146"/>
    </location>
</feature>
<feature type="transmembrane region" description="Helical" evidence="7">
    <location>
        <begin position="12"/>
        <end position="37"/>
    </location>
</feature>
<dbReference type="HAMAP" id="MF_01147">
    <property type="entry name" value="Lgt"/>
    <property type="match status" value="1"/>
</dbReference>
<keyword evidence="2 7" id="KW-1003">Cell membrane</keyword>
<gene>
    <name evidence="7 8" type="primary">lgt</name>
    <name evidence="8" type="ORF">WG926_12450</name>
</gene>
<accession>A0ABU9YK75</accession>
<dbReference type="EC" id="2.5.1.145" evidence="7"/>
<feature type="transmembrane region" description="Helical" evidence="7">
    <location>
        <begin position="205"/>
        <end position="224"/>
    </location>
</feature>
<dbReference type="GO" id="GO:0008961">
    <property type="term" value="F:phosphatidylglycerol-prolipoprotein diacylglyceryl transferase activity"/>
    <property type="evidence" value="ECO:0007669"/>
    <property type="project" value="UniProtKB-EC"/>
</dbReference>
<evidence type="ECO:0000256" key="5">
    <source>
        <dbReference type="ARBA" id="ARBA00022989"/>
    </source>
</evidence>
<keyword evidence="6 7" id="KW-0472">Membrane</keyword>
<comment type="pathway">
    <text evidence="7">Protein modification; lipoprotein biosynthesis (diacylglyceryl transfer).</text>
</comment>
<keyword evidence="4 7" id="KW-0812">Transmembrane</keyword>
<evidence type="ECO:0000313" key="8">
    <source>
        <dbReference type="EMBL" id="MEN2989117.1"/>
    </source>
</evidence>
<dbReference type="PROSITE" id="PS01311">
    <property type="entry name" value="LGT"/>
    <property type="match status" value="1"/>
</dbReference>
<feature type="binding site" evidence="7">
    <location>
        <position position="141"/>
    </location>
    <ligand>
        <name>a 1,2-diacyl-sn-glycero-3-phospho-(1'-sn-glycerol)</name>
        <dbReference type="ChEBI" id="CHEBI:64716"/>
    </ligand>
</feature>
<keyword evidence="9" id="KW-1185">Reference proteome</keyword>
<dbReference type="Pfam" id="PF01790">
    <property type="entry name" value="LGT"/>
    <property type="match status" value="1"/>
</dbReference>
<name>A0ABU9YK75_9PROT</name>
<evidence type="ECO:0000313" key="9">
    <source>
        <dbReference type="Proteomes" id="UP001413721"/>
    </source>
</evidence>
<comment type="similarity">
    <text evidence="1 7">Belongs to the Lgt family.</text>
</comment>
<feature type="transmembrane region" description="Helical" evidence="7">
    <location>
        <begin position="175"/>
        <end position="193"/>
    </location>
</feature>
<proteinExistence type="inferred from homology"/>
<evidence type="ECO:0000256" key="2">
    <source>
        <dbReference type="ARBA" id="ARBA00022475"/>
    </source>
</evidence>
<protein>
    <recommendedName>
        <fullName evidence="7">Phosphatidylglycerol--prolipoprotein diacylglyceryl transferase</fullName>
        <ecNumber evidence="7">2.5.1.145</ecNumber>
    </recommendedName>
</protein>